<dbReference type="AlphaFoldDB" id="A0A1Z5JRH5"/>
<evidence type="ECO:0000256" key="1">
    <source>
        <dbReference type="SAM" id="Coils"/>
    </source>
</evidence>
<protein>
    <submittedName>
        <fullName evidence="3">Uncharacterized protein</fullName>
    </submittedName>
</protein>
<comment type="caution">
    <text evidence="3">The sequence shown here is derived from an EMBL/GenBank/DDBJ whole genome shotgun (WGS) entry which is preliminary data.</text>
</comment>
<feature type="compositionally biased region" description="Low complexity" evidence="2">
    <location>
        <begin position="257"/>
        <end position="280"/>
    </location>
</feature>
<feature type="region of interest" description="Disordered" evidence="2">
    <location>
        <begin position="457"/>
        <end position="481"/>
    </location>
</feature>
<evidence type="ECO:0000256" key="2">
    <source>
        <dbReference type="SAM" id="MobiDB-lite"/>
    </source>
</evidence>
<accession>A0A1Z5JRH5</accession>
<gene>
    <name evidence="3" type="ORF">FisN_23Lh246</name>
</gene>
<keyword evidence="1" id="KW-0175">Coiled coil</keyword>
<feature type="compositionally biased region" description="Basic and acidic residues" evidence="2">
    <location>
        <begin position="472"/>
        <end position="481"/>
    </location>
</feature>
<evidence type="ECO:0000313" key="4">
    <source>
        <dbReference type="Proteomes" id="UP000198406"/>
    </source>
</evidence>
<evidence type="ECO:0000313" key="3">
    <source>
        <dbReference type="EMBL" id="GAX16625.1"/>
    </source>
</evidence>
<keyword evidence="4" id="KW-1185">Reference proteome</keyword>
<proteinExistence type="predicted"/>
<dbReference type="Proteomes" id="UP000198406">
    <property type="component" value="Unassembled WGS sequence"/>
</dbReference>
<dbReference type="EMBL" id="BDSP01000108">
    <property type="protein sequence ID" value="GAX16625.1"/>
    <property type="molecule type" value="Genomic_DNA"/>
</dbReference>
<name>A0A1Z5JRH5_FISSO</name>
<sequence length="568" mass="63027">MMQTGLITPEQCASRGNESSSNENVASAEAQLSSLLSCLSVLSELAAMKSDEYQSEILNSPKASRSKSRGFPLADALAQLERSHGLHSTPIARLTKSIHRFQSSLAILQDESDSHAAEVDSLHELIKSLQKRNEELEMNVEALTERNKKLAIKLERKSEEKRYLASCMKKYMKKVKASKDQEREFEELKVAYQLQAHENLLFQANRNRATSADSNLSDGLDFIHLEDGYGDDHSLFSCSGSSLVTDEGIATLRLQTHRSASPRSDASHSSCDDSSPSISSKAQTTTLYFPRGSKVGIKILELHDDTMSTPTAKQPNAELTRALLAPEAEQTKMVGETEKQRNVGLPFHINFFHSKVDKEGRHQRRDSGRQSIFVVSGYNDFDDTKNKKPSLGSRIIAINNVEVPDGCTMDQLIESLRASSNEELADDADGSQSMYSVTFRAESLSTRQNEVLQKALKQDETDQQSQEANLELDARQSNEKKSEMRVTKFNFKFKGRGKSTLPNDVDASNACEGVQERVVSDSLEPAVSNRRQDNKTLASAASALQFWKPKNQEIEILTAKGGDEDPLI</sequence>
<feature type="region of interest" description="Disordered" evidence="2">
    <location>
        <begin position="1"/>
        <end position="25"/>
    </location>
</feature>
<feature type="region of interest" description="Disordered" evidence="2">
    <location>
        <begin position="257"/>
        <end position="284"/>
    </location>
</feature>
<reference evidence="3 4" key="1">
    <citation type="journal article" date="2015" name="Plant Cell">
        <title>Oil accumulation by the oleaginous diatom Fistulifera solaris as revealed by the genome and transcriptome.</title>
        <authorList>
            <person name="Tanaka T."/>
            <person name="Maeda Y."/>
            <person name="Veluchamy A."/>
            <person name="Tanaka M."/>
            <person name="Abida H."/>
            <person name="Marechal E."/>
            <person name="Bowler C."/>
            <person name="Muto M."/>
            <person name="Sunaga Y."/>
            <person name="Tanaka M."/>
            <person name="Yoshino T."/>
            <person name="Taniguchi T."/>
            <person name="Fukuda Y."/>
            <person name="Nemoto M."/>
            <person name="Matsumoto M."/>
            <person name="Wong P.S."/>
            <person name="Aburatani S."/>
            <person name="Fujibuchi W."/>
        </authorList>
    </citation>
    <scope>NUCLEOTIDE SEQUENCE [LARGE SCALE GENOMIC DNA]</scope>
    <source>
        <strain evidence="3 4">JPCC DA0580</strain>
    </source>
</reference>
<organism evidence="3 4">
    <name type="scientific">Fistulifera solaris</name>
    <name type="common">Oleaginous diatom</name>
    <dbReference type="NCBI Taxonomy" id="1519565"/>
    <lineage>
        <taxon>Eukaryota</taxon>
        <taxon>Sar</taxon>
        <taxon>Stramenopiles</taxon>
        <taxon>Ochrophyta</taxon>
        <taxon>Bacillariophyta</taxon>
        <taxon>Bacillariophyceae</taxon>
        <taxon>Bacillariophycidae</taxon>
        <taxon>Naviculales</taxon>
        <taxon>Naviculaceae</taxon>
        <taxon>Fistulifera</taxon>
    </lineage>
</organism>
<feature type="coiled-coil region" evidence="1">
    <location>
        <begin position="91"/>
        <end position="160"/>
    </location>
</feature>
<dbReference type="InParanoid" id="A0A1Z5JRH5"/>